<keyword evidence="6" id="KW-1185">Reference proteome</keyword>
<keyword evidence="3" id="KW-1133">Transmembrane helix</keyword>
<organism evidence="5 6">
    <name type="scientific">Anaeromicropila herbilytica</name>
    <dbReference type="NCBI Taxonomy" id="2785025"/>
    <lineage>
        <taxon>Bacteria</taxon>
        <taxon>Bacillati</taxon>
        <taxon>Bacillota</taxon>
        <taxon>Clostridia</taxon>
        <taxon>Lachnospirales</taxon>
        <taxon>Lachnospiraceae</taxon>
        <taxon>Anaeromicropila</taxon>
    </lineage>
</organism>
<evidence type="ECO:0000256" key="2">
    <source>
        <dbReference type="SAM" id="MobiDB-lite"/>
    </source>
</evidence>
<proteinExistence type="inferred from homology"/>
<dbReference type="SUPFAM" id="SSF56300">
    <property type="entry name" value="Metallo-dependent phosphatases"/>
    <property type="match status" value="1"/>
</dbReference>
<keyword evidence="3" id="KW-0812">Transmembrane</keyword>
<feature type="compositionally biased region" description="Low complexity" evidence="2">
    <location>
        <begin position="62"/>
        <end position="71"/>
    </location>
</feature>
<evidence type="ECO:0000313" key="6">
    <source>
        <dbReference type="Proteomes" id="UP000595897"/>
    </source>
</evidence>
<gene>
    <name evidence="5" type="ORF">bsdtb5_25170</name>
</gene>
<evidence type="ECO:0000256" key="1">
    <source>
        <dbReference type="ARBA" id="ARBA00005662"/>
    </source>
</evidence>
<feature type="compositionally biased region" description="Polar residues" evidence="2">
    <location>
        <begin position="81"/>
        <end position="94"/>
    </location>
</feature>
<dbReference type="RefSeq" id="WP_271712362.1">
    <property type="nucleotide sequence ID" value="NZ_AP024169.1"/>
</dbReference>
<dbReference type="Pfam" id="PF09587">
    <property type="entry name" value="PGA_cap"/>
    <property type="match status" value="1"/>
</dbReference>
<evidence type="ECO:0000256" key="3">
    <source>
        <dbReference type="SAM" id="Phobius"/>
    </source>
</evidence>
<accession>A0A7R7ID57</accession>
<reference evidence="5 6" key="1">
    <citation type="submission" date="2020-11" db="EMBL/GenBank/DDBJ databases">
        <title>Draft genome sequencing of a Lachnospiraceae strain isolated from anoxic soil subjected to BSD treatment.</title>
        <authorList>
            <person name="Uek A."/>
            <person name="Tonouchi A."/>
        </authorList>
    </citation>
    <scope>NUCLEOTIDE SEQUENCE [LARGE SCALE GENOMIC DNA]</scope>
    <source>
        <strain evidence="5 6">TB5</strain>
    </source>
</reference>
<evidence type="ECO:0000259" key="4">
    <source>
        <dbReference type="SMART" id="SM00854"/>
    </source>
</evidence>
<evidence type="ECO:0000313" key="5">
    <source>
        <dbReference type="EMBL" id="BCN31222.1"/>
    </source>
</evidence>
<dbReference type="InterPro" id="IPR052169">
    <property type="entry name" value="CW_Biosynth-Accessory"/>
</dbReference>
<keyword evidence="3" id="KW-0472">Membrane</keyword>
<dbReference type="PANTHER" id="PTHR33393">
    <property type="entry name" value="POLYGLUTAMINE SYNTHESIS ACCESSORY PROTEIN RV0574C-RELATED"/>
    <property type="match status" value="1"/>
</dbReference>
<dbReference type="KEGG" id="ahb:bsdtb5_25170"/>
<feature type="transmembrane region" description="Helical" evidence="3">
    <location>
        <begin position="7"/>
        <end position="30"/>
    </location>
</feature>
<dbReference type="CDD" id="cd07381">
    <property type="entry name" value="MPP_CapA"/>
    <property type="match status" value="1"/>
</dbReference>
<feature type="domain" description="Capsule synthesis protein CapA" evidence="4">
    <location>
        <begin position="103"/>
        <end position="350"/>
    </location>
</feature>
<sequence>MKKRNINYNYIAVFCTVIFVLTFAIVGYYIGDWNSKKTVTTMAQVEDKNELGKGISKESKKTPNSTTTTKSIGEQRDAKESNSQYDSNESTATYQDDQNNTVSFLAVGDDLVHIEVYKSGIKKNKVLNYDHLFSKLKNDISKADISVINQETIFGDRSVGYSGYPNFCSPIEIGEAIKKAGFDVVLQATNHTLDKGTKAIDYTLSFWRKQKCITLLGVNQDQNERNTIRIVEKKGIKFALLNYTFSLNGHILPSNQSYRIDMLDEDQMKADITKAKKLADVVIVFPHWGTEYSYHPDEKQKYYTKFFAKEGVDVVIGSHPHVLQPVEWVNGPKNHKMLVYYSLGNYVSYQREAPRMLGGMANMEFIKKNDKVEIKNASITPIVTHYEKANNYNFSVYKLSDYTENLAKVHGVLRLEKESYFSLGEMKKLAKNILGEWYKEK</sequence>
<feature type="region of interest" description="Disordered" evidence="2">
    <location>
        <begin position="53"/>
        <end position="94"/>
    </location>
</feature>
<dbReference type="EMBL" id="AP024169">
    <property type="protein sequence ID" value="BCN31222.1"/>
    <property type="molecule type" value="Genomic_DNA"/>
</dbReference>
<dbReference type="Gene3D" id="3.60.21.10">
    <property type="match status" value="1"/>
</dbReference>
<dbReference type="SMART" id="SM00854">
    <property type="entry name" value="PGA_cap"/>
    <property type="match status" value="1"/>
</dbReference>
<name>A0A7R7ID57_9FIRM</name>
<dbReference type="AlphaFoldDB" id="A0A7R7ID57"/>
<dbReference type="Proteomes" id="UP000595897">
    <property type="component" value="Chromosome"/>
</dbReference>
<dbReference type="PANTHER" id="PTHR33393:SF12">
    <property type="entry name" value="CAPSULE BIOSYNTHESIS PROTEIN CAPA"/>
    <property type="match status" value="1"/>
</dbReference>
<dbReference type="InterPro" id="IPR029052">
    <property type="entry name" value="Metallo-depent_PP-like"/>
</dbReference>
<dbReference type="InterPro" id="IPR019079">
    <property type="entry name" value="Capsule_synth_CapA"/>
</dbReference>
<comment type="similarity">
    <text evidence="1">Belongs to the CapA family.</text>
</comment>
<protein>
    <submittedName>
        <fullName evidence="5">Capsular polysaccharide biosynthesis protein</fullName>
    </submittedName>
</protein>